<protein>
    <submittedName>
        <fullName evidence="1">Uncharacterized protein</fullName>
    </submittedName>
</protein>
<proteinExistence type="predicted"/>
<evidence type="ECO:0000313" key="2">
    <source>
        <dbReference type="Proteomes" id="UP001211907"/>
    </source>
</evidence>
<sequence length="182" mass="20770">MLSTFSSLFSYSVTTTGNTTNARAENNSGARVEKCSSTRAEKNSNAQAQISNTKHEERVAFELHWSHIIHHYTLHTILDDPENVMIEFKRSPETLVTATNILFHLDQMLKFLCQDRSELCLEYIVDRRVFFNLAIIAEIDAPLHMRSTVHAMWGVLGRPLLIFINSLHSVVMEFNNSSTETL</sequence>
<gene>
    <name evidence="1" type="ORF">HK100_004305</name>
</gene>
<organism evidence="1 2">
    <name type="scientific">Physocladia obscura</name>
    <dbReference type="NCBI Taxonomy" id="109957"/>
    <lineage>
        <taxon>Eukaryota</taxon>
        <taxon>Fungi</taxon>
        <taxon>Fungi incertae sedis</taxon>
        <taxon>Chytridiomycota</taxon>
        <taxon>Chytridiomycota incertae sedis</taxon>
        <taxon>Chytridiomycetes</taxon>
        <taxon>Chytridiales</taxon>
        <taxon>Chytriomycetaceae</taxon>
        <taxon>Physocladia</taxon>
    </lineage>
</organism>
<evidence type="ECO:0000313" key="1">
    <source>
        <dbReference type="EMBL" id="KAJ3102839.1"/>
    </source>
</evidence>
<dbReference type="Proteomes" id="UP001211907">
    <property type="component" value="Unassembled WGS sequence"/>
</dbReference>
<dbReference type="AlphaFoldDB" id="A0AAD5SV80"/>
<name>A0AAD5SV80_9FUNG</name>
<reference evidence="1" key="1">
    <citation type="submission" date="2020-05" db="EMBL/GenBank/DDBJ databases">
        <title>Phylogenomic resolution of chytrid fungi.</title>
        <authorList>
            <person name="Stajich J.E."/>
            <person name="Amses K."/>
            <person name="Simmons R."/>
            <person name="Seto K."/>
            <person name="Myers J."/>
            <person name="Bonds A."/>
            <person name="Quandt C.A."/>
            <person name="Barry K."/>
            <person name="Liu P."/>
            <person name="Grigoriev I."/>
            <person name="Longcore J.E."/>
            <person name="James T.Y."/>
        </authorList>
    </citation>
    <scope>NUCLEOTIDE SEQUENCE</scope>
    <source>
        <strain evidence="1">JEL0513</strain>
    </source>
</reference>
<accession>A0AAD5SV80</accession>
<keyword evidence="2" id="KW-1185">Reference proteome</keyword>
<dbReference type="EMBL" id="JADGJH010002140">
    <property type="protein sequence ID" value="KAJ3102839.1"/>
    <property type="molecule type" value="Genomic_DNA"/>
</dbReference>
<comment type="caution">
    <text evidence="1">The sequence shown here is derived from an EMBL/GenBank/DDBJ whole genome shotgun (WGS) entry which is preliminary data.</text>
</comment>